<dbReference type="GO" id="GO:0006779">
    <property type="term" value="P:porphyrin-containing compound biosynthetic process"/>
    <property type="evidence" value="ECO:0007669"/>
    <property type="project" value="TreeGrafter"/>
</dbReference>
<dbReference type="CDD" id="cd01335">
    <property type="entry name" value="Radical_SAM"/>
    <property type="match status" value="1"/>
</dbReference>
<accession>A0A6V8SIP9</accession>
<dbReference type="Pfam" id="PF04055">
    <property type="entry name" value="Radical_SAM"/>
    <property type="match status" value="1"/>
</dbReference>
<dbReference type="GO" id="GO:0003824">
    <property type="term" value="F:catalytic activity"/>
    <property type="evidence" value="ECO:0007669"/>
    <property type="project" value="InterPro"/>
</dbReference>
<dbReference type="GO" id="GO:0051539">
    <property type="term" value="F:4 iron, 4 sulfur cluster binding"/>
    <property type="evidence" value="ECO:0007669"/>
    <property type="project" value="TreeGrafter"/>
</dbReference>
<dbReference type="SFLD" id="SFLDS00029">
    <property type="entry name" value="Radical_SAM"/>
    <property type="match status" value="1"/>
</dbReference>
<evidence type="ECO:0000313" key="3">
    <source>
        <dbReference type="Proteomes" id="UP000580568"/>
    </source>
</evidence>
<dbReference type="InterPro" id="IPR058240">
    <property type="entry name" value="rSAM_sf"/>
</dbReference>
<dbReference type="SFLD" id="SFLDF00310">
    <property type="entry name" value="oxygen-independent_coproporphy"/>
    <property type="match status" value="1"/>
</dbReference>
<organism evidence="2 3">
    <name type="scientific">Clostridium fungisolvens</name>
    <dbReference type="NCBI Taxonomy" id="1604897"/>
    <lineage>
        <taxon>Bacteria</taxon>
        <taxon>Bacillati</taxon>
        <taxon>Bacillota</taxon>
        <taxon>Clostridia</taxon>
        <taxon>Eubacteriales</taxon>
        <taxon>Clostridiaceae</taxon>
        <taxon>Clostridium</taxon>
    </lineage>
</organism>
<dbReference type="SFLD" id="SFLDG01082">
    <property type="entry name" value="B12-binding_domain_containing"/>
    <property type="match status" value="1"/>
</dbReference>
<sequence length="474" mass="54814">MEIKIKLNDEKYRYDVYQMFNIFFTFQDISFVKEGEDFCVSINGDYMELLKDQEILFEGNIKDGKKEEIKKSIFTALSNLTGEKYPWGTMIGIRPSKRALKLINEGVSEAEIVKHYSDEFLVEKEKAELCIEVAKYEEKFVNKDSKTVSIYVGMPFCPTRCLYCSFASNPIGGCKKQVDPYLEALSKEIEAIKEYVDRKELIIETVYFGGGTPTAVDDDQFEDIMKKVYESFVLDKNIKEFTVECGRPDSITAKKLQSMKKYSVDRISINPQSMNDSTLKEIGRNHTVADVIDKFNLARSLGFDNINMDIIVGLPNEGLKEVENTYRRILELEPDSLTVHGMSIKRSSRLHENLVLKQTIHIPRQEELNKMYKETKRLAEDLDMHPYYMYRQKNMVGNMENVGYSKADKECIYNIQMIEDSQTIIALGADAVSKVVFLDENRIERFGNVKDVKEYINRIDEMIEGKIALFNTLY</sequence>
<name>A0A6V8SIP9_9CLOT</name>
<evidence type="ECO:0000313" key="2">
    <source>
        <dbReference type="EMBL" id="GFP76840.1"/>
    </source>
</evidence>
<dbReference type="NCBIfam" id="NF006060">
    <property type="entry name" value="PRK08207.1-3"/>
    <property type="match status" value="1"/>
</dbReference>
<keyword evidence="3" id="KW-1185">Reference proteome</keyword>
<dbReference type="Gene3D" id="3.80.30.20">
    <property type="entry name" value="tm_1862 like domain"/>
    <property type="match status" value="1"/>
</dbReference>
<dbReference type="SFLD" id="SFLDG01065">
    <property type="entry name" value="anaerobic_coproporphyrinogen-I"/>
    <property type="match status" value="1"/>
</dbReference>
<dbReference type="PROSITE" id="PS51918">
    <property type="entry name" value="RADICAL_SAM"/>
    <property type="match status" value="1"/>
</dbReference>
<dbReference type="SUPFAM" id="SSF102114">
    <property type="entry name" value="Radical SAM enzymes"/>
    <property type="match status" value="1"/>
</dbReference>
<gene>
    <name evidence="2" type="ORF">bsdtw1_02950</name>
</gene>
<comment type="caution">
    <text evidence="2">The sequence shown here is derived from an EMBL/GenBank/DDBJ whole genome shotgun (WGS) entry which is preliminary data.</text>
</comment>
<dbReference type="Proteomes" id="UP000580568">
    <property type="component" value="Unassembled WGS sequence"/>
</dbReference>
<dbReference type="SMART" id="SM00729">
    <property type="entry name" value="Elp3"/>
    <property type="match status" value="1"/>
</dbReference>
<dbReference type="PANTHER" id="PTHR13932">
    <property type="entry name" value="COPROPORPHYRINIGEN III OXIDASE"/>
    <property type="match status" value="1"/>
</dbReference>
<protein>
    <submittedName>
        <fullName evidence="2">Oxygen-independent coproporphyrinogen-III oxidase-like protein HemZ</fullName>
    </submittedName>
</protein>
<dbReference type="RefSeq" id="WP_183278247.1">
    <property type="nucleotide sequence ID" value="NZ_BLZR01000001.1"/>
</dbReference>
<dbReference type="NCBIfam" id="TIGR03994">
    <property type="entry name" value="rSAM_HemZ"/>
    <property type="match status" value="1"/>
</dbReference>
<dbReference type="GO" id="GO:0005737">
    <property type="term" value="C:cytoplasm"/>
    <property type="evidence" value="ECO:0007669"/>
    <property type="project" value="TreeGrafter"/>
</dbReference>
<dbReference type="InterPro" id="IPR023404">
    <property type="entry name" value="rSAM_horseshoe"/>
</dbReference>
<dbReference type="InterPro" id="IPR006638">
    <property type="entry name" value="Elp3/MiaA/NifB-like_rSAM"/>
</dbReference>
<dbReference type="PANTHER" id="PTHR13932:SF1">
    <property type="entry name" value="OXYGEN-INDEPENDENT COPROPORPHYRINOGEN-III OXIDASE-LIKE PROTEIN HEMZ"/>
    <property type="match status" value="1"/>
</dbReference>
<proteinExistence type="predicted"/>
<dbReference type="InterPro" id="IPR034505">
    <property type="entry name" value="Coproporphyrinogen-III_oxidase"/>
</dbReference>
<reference evidence="2 3" key="1">
    <citation type="submission" date="2020-07" db="EMBL/GenBank/DDBJ databases">
        <title>A new beta-1,3-glucan-decomposing anaerobic bacterium isolated from anoxic soil subjected to biological soil disinfestation.</title>
        <authorList>
            <person name="Ueki A."/>
            <person name="Tonouchi A."/>
        </authorList>
    </citation>
    <scope>NUCLEOTIDE SEQUENCE [LARGE SCALE GENOMIC DNA]</scope>
    <source>
        <strain evidence="2 3">TW1</strain>
    </source>
</reference>
<dbReference type="InterPro" id="IPR023995">
    <property type="entry name" value="HemZ"/>
</dbReference>
<evidence type="ECO:0000259" key="1">
    <source>
        <dbReference type="PROSITE" id="PS51918"/>
    </source>
</evidence>
<dbReference type="InterPro" id="IPR007197">
    <property type="entry name" value="rSAM"/>
</dbReference>
<dbReference type="AlphaFoldDB" id="A0A6V8SIP9"/>
<dbReference type="EMBL" id="BLZR01000001">
    <property type="protein sequence ID" value="GFP76840.1"/>
    <property type="molecule type" value="Genomic_DNA"/>
</dbReference>
<feature type="domain" description="Radical SAM core" evidence="1">
    <location>
        <begin position="140"/>
        <end position="386"/>
    </location>
</feature>